<accession>A0A835N5G2</accession>
<comment type="caution">
    <text evidence="2">The sequence shown here is derived from an EMBL/GenBank/DDBJ whole genome shotgun (WGS) entry which is preliminary data.</text>
</comment>
<proteinExistence type="predicted"/>
<dbReference type="EMBL" id="JADGMS010000002">
    <property type="protein sequence ID" value="KAF9686636.1"/>
    <property type="molecule type" value="Genomic_DNA"/>
</dbReference>
<evidence type="ECO:0000313" key="2">
    <source>
        <dbReference type="EMBL" id="KAF9686636.1"/>
    </source>
</evidence>
<name>A0A835N5G2_9ROSI</name>
<sequence length="72" mass="7947">MSLLEPLKLLAMLAPSACLQNPIPSSECEVAVGKVEILINLSKIEWPQNLSYYVNGLLQFPLTHQAPSNEQL</sequence>
<dbReference type="Proteomes" id="UP000657918">
    <property type="component" value="Unassembled WGS sequence"/>
</dbReference>
<feature type="chain" id="PRO_5033053798" evidence="1">
    <location>
        <begin position="19"/>
        <end position="72"/>
    </location>
</feature>
<evidence type="ECO:0000313" key="3">
    <source>
        <dbReference type="Proteomes" id="UP000657918"/>
    </source>
</evidence>
<feature type="signal peptide" evidence="1">
    <location>
        <begin position="1"/>
        <end position="18"/>
    </location>
</feature>
<reference evidence="2 3" key="1">
    <citation type="submission" date="2020-10" db="EMBL/GenBank/DDBJ databases">
        <title>Plant Genome Project.</title>
        <authorList>
            <person name="Zhang R.-G."/>
        </authorList>
    </citation>
    <scope>NUCLEOTIDE SEQUENCE [LARGE SCALE GENOMIC DNA]</scope>
    <source>
        <strain evidence="2">FAFU-HL-1</strain>
        <tissue evidence="2">Leaf</tissue>
    </source>
</reference>
<evidence type="ECO:0000256" key="1">
    <source>
        <dbReference type="SAM" id="SignalP"/>
    </source>
</evidence>
<dbReference type="AlphaFoldDB" id="A0A835N5G2"/>
<gene>
    <name evidence="2" type="ORF">SADUNF_Sadunf02G0010000</name>
</gene>
<organism evidence="2 3">
    <name type="scientific">Salix dunnii</name>
    <dbReference type="NCBI Taxonomy" id="1413687"/>
    <lineage>
        <taxon>Eukaryota</taxon>
        <taxon>Viridiplantae</taxon>
        <taxon>Streptophyta</taxon>
        <taxon>Embryophyta</taxon>
        <taxon>Tracheophyta</taxon>
        <taxon>Spermatophyta</taxon>
        <taxon>Magnoliopsida</taxon>
        <taxon>eudicotyledons</taxon>
        <taxon>Gunneridae</taxon>
        <taxon>Pentapetalae</taxon>
        <taxon>rosids</taxon>
        <taxon>fabids</taxon>
        <taxon>Malpighiales</taxon>
        <taxon>Salicaceae</taxon>
        <taxon>Saliceae</taxon>
        <taxon>Salix</taxon>
    </lineage>
</organism>
<protein>
    <submittedName>
        <fullName evidence="2">Uncharacterized protein</fullName>
    </submittedName>
</protein>
<keyword evidence="3" id="KW-1185">Reference proteome</keyword>
<keyword evidence="1" id="KW-0732">Signal</keyword>